<keyword evidence="6" id="KW-0963">Cytoplasm</keyword>
<keyword evidence="5" id="KW-0158">Chromosome</keyword>
<evidence type="ECO:0000256" key="9">
    <source>
        <dbReference type="ARBA" id="ARBA00023067"/>
    </source>
</evidence>
<feature type="region of interest" description="Disordered" evidence="11">
    <location>
        <begin position="1"/>
        <end position="24"/>
    </location>
</feature>
<dbReference type="InParanoid" id="A0A139WP13"/>
<accession>A0A139WP13</accession>
<reference evidence="12 13" key="2">
    <citation type="journal article" date="2010" name="Nucleic Acids Res.">
        <title>BeetleBase in 2010: revisions to provide comprehensive genomic information for Tribolium castaneum.</title>
        <authorList>
            <person name="Kim H.S."/>
            <person name="Murphy T."/>
            <person name="Xia J."/>
            <person name="Caragea D."/>
            <person name="Park Y."/>
            <person name="Beeman R.W."/>
            <person name="Lorenzen M.D."/>
            <person name="Butcher S."/>
            <person name="Manak J.R."/>
            <person name="Brown S.J."/>
        </authorList>
    </citation>
    <scope>GENOME REANNOTATION</scope>
    <source>
        <strain evidence="12 13">Georgia GA2</strain>
    </source>
</reference>
<dbReference type="GO" id="GO:0051301">
    <property type="term" value="P:cell division"/>
    <property type="evidence" value="ECO:0007669"/>
    <property type="project" value="UniProtKB-KW"/>
</dbReference>
<gene>
    <name evidence="12" type="primary">AUGUSTUS-3.0.2_34216</name>
    <name evidence="12" type="ORF">TcasGA2_TC034216</name>
</gene>
<keyword evidence="8" id="KW-0498">Mitosis</keyword>
<comment type="subcellular location">
    <subcellularLocation>
        <location evidence="1">Chromosome</location>
    </subcellularLocation>
    <subcellularLocation>
        <location evidence="2">Cytoplasm</location>
    </subcellularLocation>
</comment>
<evidence type="ECO:0000256" key="11">
    <source>
        <dbReference type="SAM" id="MobiDB-lite"/>
    </source>
</evidence>
<evidence type="ECO:0000313" key="12">
    <source>
        <dbReference type="EMBL" id="KYB29684.1"/>
    </source>
</evidence>
<dbReference type="Proteomes" id="UP000007266">
    <property type="component" value="Linkage group 1"/>
</dbReference>
<evidence type="ECO:0000256" key="8">
    <source>
        <dbReference type="ARBA" id="ARBA00022776"/>
    </source>
</evidence>
<comment type="similarity">
    <text evidence="3">Belongs to the CND2 (condensin subunit 2) family.</text>
</comment>
<evidence type="ECO:0000256" key="5">
    <source>
        <dbReference type="ARBA" id="ARBA00022454"/>
    </source>
</evidence>
<dbReference type="PANTHER" id="PTHR13108">
    <property type="entry name" value="CONDENSIN COMPLEX SUBUNIT 2"/>
    <property type="match status" value="1"/>
</dbReference>
<name>A0A139WP13_TRICA</name>
<dbReference type="Pfam" id="PF05786">
    <property type="entry name" value="Cnd2"/>
    <property type="match status" value="1"/>
</dbReference>
<dbReference type="PANTHER" id="PTHR13108:SF9">
    <property type="entry name" value="CONDENSIN COMPLEX SUBUNIT 2"/>
    <property type="match status" value="1"/>
</dbReference>
<evidence type="ECO:0000256" key="2">
    <source>
        <dbReference type="ARBA" id="ARBA00004496"/>
    </source>
</evidence>
<dbReference type="EMBL" id="KQ971307">
    <property type="protein sequence ID" value="KYB29684.1"/>
    <property type="molecule type" value="Genomic_DNA"/>
</dbReference>
<dbReference type="GO" id="GO:0007076">
    <property type="term" value="P:mitotic chromosome condensation"/>
    <property type="evidence" value="ECO:0007669"/>
    <property type="project" value="InterPro"/>
</dbReference>
<keyword evidence="7" id="KW-0132">Cell division</keyword>
<dbReference type="OrthoDB" id="362021at2759"/>
<dbReference type="AlphaFoldDB" id="A0A139WP13"/>
<protein>
    <recommendedName>
        <fullName evidence="4">Condensin complex subunit 2</fullName>
    </recommendedName>
</protein>
<dbReference type="GO" id="GO:0005737">
    <property type="term" value="C:cytoplasm"/>
    <property type="evidence" value="ECO:0007669"/>
    <property type="project" value="UniProtKB-SubCell"/>
</dbReference>
<proteinExistence type="inferred from homology"/>
<dbReference type="KEGG" id="tca:103314774"/>
<evidence type="ECO:0000256" key="3">
    <source>
        <dbReference type="ARBA" id="ARBA00009471"/>
    </source>
</evidence>
<sequence>MPSYDSQQNLSPAPGNAPPRDKKIDMKKLKTCIWRQLTGEQGTVQPTKFSTVFEQLPQLAPEMGEDLSPHLAVLSVLHLCTDENLGLEATDENGDFTITKDLN</sequence>
<feature type="compositionally biased region" description="Polar residues" evidence="11">
    <location>
        <begin position="1"/>
        <end position="11"/>
    </location>
</feature>
<evidence type="ECO:0000256" key="1">
    <source>
        <dbReference type="ARBA" id="ARBA00004286"/>
    </source>
</evidence>
<evidence type="ECO:0000256" key="7">
    <source>
        <dbReference type="ARBA" id="ARBA00022618"/>
    </source>
</evidence>
<evidence type="ECO:0000313" key="13">
    <source>
        <dbReference type="Proteomes" id="UP000007266"/>
    </source>
</evidence>
<dbReference type="STRING" id="7070.A0A139WP13"/>
<keyword evidence="9" id="KW-0226">DNA condensation</keyword>
<dbReference type="GO" id="GO:0000796">
    <property type="term" value="C:condensin complex"/>
    <property type="evidence" value="ECO:0007669"/>
    <property type="project" value="InterPro"/>
</dbReference>
<keyword evidence="10" id="KW-0131">Cell cycle</keyword>
<keyword evidence="13" id="KW-1185">Reference proteome</keyword>
<reference evidence="12 13" key="1">
    <citation type="journal article" date="2008" name="Nature">
        <title>The genome of the model beetle and pest Tribolium castaneum.</title>
        <authorList>
            <consortium name="Tribolium Genome Sequencing Consortium"/>
            <person name="Richards S."/>
            <person name="Gibbs R.A."/>
            <person name="Weinstock G.M."/>
            <person name="Brown S.J."/>
            <person name="Denell R."/>
            <person name="Beeman R.W."/>
            <person name="Gibbs R."/>
            <person name="Beeman R.W."/>
            <person name="Brown S.J."/>
            <person name="Bucher G."/>
            <person name="Friedrich M."/>
            <person name="Grimmelikhuijzen C.J."/>
            <person name="Klingler M."/>
            <person name="Lorenzen M."/>
            <person name="Richards S."/>
            <person name="Roth S."/>
            <person name="Schroder R."/>
            <person name="Tautz D."/>
            <person name="Zdobnov E.M."/>
            <person name="Muzny D."/>
            <person name="Gibbs R.A."/>
            <person name="Weinstock G.M."/>
            <person name="Attaway T."/>
            <person name="Bell S."/>
            <person name="Buhay C.J."/>
            <person name="Chandrabose M.N."/>
            <person name="Chavez D."/>
            <person name="Clerk-Blankenburg K.P."/>
            <person name="Cree A."/>
            <person name="Dao M."/>
            <person name="Davis C."/>
            <person name="Chacko J."/>
            <person name="Dinh H."/>
            <person name="Dugan-Rocha S."/>
            <person name="Fowler G."/>
            <person name="Garner T.T."/>
            <person name="Garnes J."/>
            <person name="Gnirke A."/>
            <person name="Hawes A."/>
            <person name="Hernandez J."/>
            <person name="Hines S."/>
            <person name="Holder M."/>
            <person name="Hume J."/>
            <person name="Jhangiani S.N."/>
            <person name="Joshi V."/>
            <person name="Khan Z.M."/>
            <person name="Jackson L."/>
            <person name="Kovar C."/>
            <person name="Kowis A."/>
            <person name="Lee S."/>
            <person name="Lewis L.R."/>
            <person name="Margolis J."/>
            <person name="Morgan M."/>
            <person name="Nazareth L.V."/>
            <person name="Nguyen N."/>
            <person name="Okwuonu G."/>
            <person name="Parker D."/>
            <person name="Richards S."/>
            <person name="Ruiz S.J."/>
            <person name="Santibanez J."/>
            <person name="Savard J."/>
            <person name="Scherer S.E."/>
            <person name="Schneider B."/>
            <person name="Sodergren E."/>
            <person name="Tautz D."/>
            <person name="Vattahil S."/>
            <person name="Villasana D."/>
            <person name="White C.S."/>
            <person name="Wright R."/>
            <person name="Park Y."/>
            <person name="Beeman R.W."/>
            <person name="Lord J."/>
            <person name="Oppert B."/>
            <person name="Lorenzen M."/>
            <person name="Brown S."/>
            <person name="Wang L."/>
            <person name="Savard J."/>
            <person name="Tautz D."/>
            <person name="Richards S."/>
            <person name="Weinstock G."/>
            <person name="Gibbs R.A."/>
            <person name="Liu Y."/>
            <person name="Worley K."/>
            <person name="Weinstock G."/>
            <person name="Elsik C.G."/>
            <person name="Reese J.T."/>
            <person name="Elhaik E."/>
            <person name="Landan G."/>
            <person name="Graur D."/>
            <person name="Arensburger P."/>
            <person name="Atkinson P."/>
            <person name="Beeman R.W."/>
            <person name="Beidler J."/>
            <person name="Brown S.J."/>
            <person name="Demuth J.P."/>
            <person name="Drury D.W."/>
            <person name="Du Y.Z."/>
            <person name="Fujiwara H."/>
            <person name="Lorenzen M."/>
            <person name="Maselli V."/>
            <person name="Osanai M."/>
            <person name="Park Y."/>
            <person name="Robertson H.M."/>
            <person name="Tu Z."/>
            <person name="Wang J.J."/>
            <person name="Wang S."/>
            <person name="Richards S."/>
            <person name="Song H."/>
            <person name="Zhang L."/>
            <person name="Sodergren E."/>
            <person name="Werner D."/>
            <person name="Stanke M."/>
            <person name="Morgenstern B."/>
            <person name="Solovyev V."/>
            <person name="Kosarev P."/>
            <person name="Brown G."/>
            <person name="Chen H.C."/>
            <person name="Ermolaeva O."/>
            <person name="Hlavina W."/>
            <person name="Kapustin Y."/>
            <person name="Kiryutin B."/>
            <person name="Kitts P."/>
            <person name="Maglott D."/>
            <person name="Pruitt K."/>
            <person name="Sapojnikov V."/>
            <person name="Souvorov A."/>
            <person name="Mackey A.J."/>
            <person name="Waterhouse R.M."/>
            <person name="Wyder S."/>
            <person name="Zdobnov E.M."/>
            <person name="Zdobnov E.M."/>
            <person name="Wyder S."/>
            <person name="Kriventseva E.V."/>
            <person name="Kadowaki T."/>
            <person name="Bork P."/>
            <person name="Aranda M."/>
            <person name="Bao R."/>
            <person name="Beermann A."/>
            <person name="Berns N."/>
            <person name="Bolognesi R."/>
            <person name="Bonneton F."/>
            <person name="Bopp D."/>
            <person name="Brown S.J."/>
            <person name="Bucher G."/>
            <person name="Butts T."/>
            <person name="Chaumot A."/>
            <person name="Denell R.E."/>
            <person name="Ferrier D.E."/>
            <person name="Friedrich M."/>
            <person name="Gordon C.M."/>
            <person name="Jindra M."/>
            <person name="Klingler M."/>
            <person name="Lan Q."/>
            <person name="Lattorff H.M."/>
            <person name="Laudet V."/>
            <person name="von Levetsow C."/>
            <person name="Liu Z."/>
            <person name="Lutz R."/>
            <person name="Lynch J.A."/>
            <person name="da Fonseca R.N."/>
            <person name="Posnien N."/>
            <person name="Reuter R."/>
            <person name="Roth S."/>
            <person name="Savard J."/>
            <person name="Schinko J.B."/>
            <person name="Schmitt C."/>
            <person name="Schoppmeier M."/>
            <person name="Schroder R."/>
            <person name="Shippy T.D."/>
            <person name="Simonnet F."/>
            <person name="Marques-Souza H."/>
            <person name="Tautz D."/>
            <person name="Tomoyasu Y."/>
            <person name="Trauner J."/>
            <person name="Van der Zee M."/>
            <person name="Vervoort M."/>
            <person name="Wittkopp N."/>
            <person name="Wimmer E.A."/>
            <person name="Yang X."/>
            <person name="Jones A.K."/>
            <person name="Sattelle D.B."/>
            <person name="Ebert P.R."/>
            <person name="Nelson D."/>
            <person name="Scott J.G."/>
            <person name="Beeman R.W."/>
            <person name="Muthukrishnan S."/>
            <person name="Kramer K.J."/>
            <person name="Arakane Y."/>
            <person name="Beeman R.W."/>
            <person name="Zhu Q."/>
            <person name="Hogenkamp D."/>
            <person name="Dixit R."/>
            <person name="Oppert B."/>
            <person name="Jiang H."/>
            <person name="Zou Z."/>
            <person name="Marshall J."/>
            <person name="Elpidina E."/>
            <person name="Vinokurov K."/>
            <person name="Oppert C."/>
            <person name="Zou Z."/>
            <person name="Evans J."/>
            <person name="Lu Z."/>
            <person name="Zhao P."/>
            <person name="Sumathipala N."/>
            <person name="Altincicek B."/>
            <person name="Vilcinskas A."/>
            <person name="Williams M."/>
            <person name="Hultmark D."/>
            <person name="Hetru C."/>
            <person name="Jiang H."/>
            <person name="Grimmelikhuijzen C.J."/>
            <person name="Hauser F."/>
            <person name="Cazzamali G."/>
            <person name="Williamson M."/>
            <person name="Park Y."/>
            <person name="Li B."/>
            <person name="Tanaka Y."/>
            <person name="Predel R."/>
            <person name="Neupert S."/>
            <person name="Schachtner J."/>
            <person name="Verleyen P."/>
            <person name="Raible F."/>
            <person name="Bork P."/>
            <person name="Friedrich M."/>
            <person name="Walden K.K."/>
            <person name="Robertson H.M."/>
            <person name="Angeli S."/>
            <person name="Foret S."/>
            <person name="Bucher G."/>
            <person name="Schuetz S."/>
            <person name="Maleszka R."/>
            <person name="Wimmer E.A."/>
            <person name="Beeman R.W."/>
            <person name="Lorenzen M."/>
            <person name="Tomoyasu Y."/>
            <person name="Miller S.C."/>
            <person name="Grossmann D."/>
            <person name="Bucher G."/>
        </authorList>
    </citation>
    <scope>NUCLEOTIDE SEQUENCE [LARGE SCALE GENOMIC DNA]</scope>
    <source>
        <strain evidence="12 13">Georgia GA2</strain>
    </source>
</reference>
<dbReference type="InterPro" id="IPR022816">
    <property type="entry name" value="Condensin_barren_su2"/>
</dbReference>
<evidence type="ECO:0000256" key="6">
    <source>
        <dbReference type="ARBA" id="ARBA00022490"/>
    </source>
</evidence>
<evidence type="ECO:0000256" key="10">
    <source>
        <dbReference type="ARBA" id="ARBA00023306"/>
    </source>
</evidence>
<evidence type="ECO:0000256" key="4">
    <source>
        <dbReference type="ARBA" id="ARBA00016065"/>
    </source>
</evidence>
<organism evidence="12 13">
    <name type="scientific">Tribolium castaneum</name>
    <name type="common">Red flour beetle</name>
    <dbReference type="NCBI Taxonomy" id="7070"/>
    <lineage>
        <taxon>Eukaryota</taxon>
        <taxon>Metazoa</taxon>
        <taxon>Ecdysozoa</taxon>
        <taxon>Arthropoda</taxon>
        <taxon>Hexapoda</taxon>
        <taxon>Insecta</taxon>
        <taxon>Pterygota</taxon>
        <taxon>Neoptera</taxon>
        <taxon>Endopterygota</taxon>
        <taxon>Coleoptera</taxon>
        <taxon>Polyphaga</taxon>
        <taxon>Cucujiformia</taxon>
        <taxon>Tenebrionidae</taxon>
        <taxon>Tenebrionidae incertae sedis</taxon>
        <taxon>Tribolium</taxon>
    </lineage>
</organism>